<gene>
    <name evidence="8" type="ORF">AML91_17980</name>
</gene>
<dbReference type="Gene3D" id="3.30.450.20">
    <property type="entry name" value="PAS domain"/>
    <property type="match status" value="1"/>
</dbReference>
<feature type="domain" description="HAMP" evidence="7">
    <location>
        <begin position="329"/>
        <end position="381"/>
    </location>
</feature>
<evidence type="ECO:0000256" key="5">
    <source>
        <dbReference type="ARBA" id="ARBA00023136"/>
    </source>
</evidence>
<dbReference type="SUPFAM" id="SSF55874">
    <property type="entry name" value="ATPase domain of HSP90 chaperone/DNA topoisomerase II/histidine kinase"/>
    <property type="match status" value="1"/>
</dbReference>
<keyword evidence="5 6" id="KW-0472">Membrane</keyword>
<comment type="caution">
    <text evidence="8">The sequence shown here is derived from an EMBL/GenBank/DDBJ whole genome shotgun (WGS) entry which is preliminary data.</text>
</comment>
<keyword evidence="4" id="KW-0808">Transferase</keyword>
<evidence type="ECO:0000256" key="6">
    <source>
        <dbReference type="SAM" id="Phobius"/>
    </source>
</evidence>
<dbReference type="Gene3D" id="6.10.340.10">
    <property type="match status" value="1"/>
</dbReference>
<evidence type="ECO:0000256" key="4">
    <source>
        <dbReference type="ARBA" id="ARBA00022679"/>
    </source>
</evidence>
<evidence type="ECO:0000256" key="1">
    <source>
        <dbReference type="ARBA" id="ARBA00004651"/>
    </source>
</evidence>
<dbReference type="CDD" id="cd06225">
    <property type="entry name" value="HAMP"/>
    <property type="match status" value="1"/>
</dbReference>
<protein>
    <submittedName>
        <fullName evidence="8">Sensor with HAMP domain protein</fullName>
    </submittedName>
</protein>
<dbReference type="Proteomes" id="UP000070252">
    <property type="component" value="Unassembled WGS sequence"/>
</dbReference>
<dbReference type="PROSITE" id="PS50885">
    <property type="entry name" value="HAMP"/>
    <property type="match status" value="1"/>
</dbReference>
<evidence type="ECO:0000259" key="7">
    <source>
        <dbReference type="PROSITE" id="PS50885"/>
    </source>
</evidence>
<name>A0ABR5SWC5_9BACL</name>
<dbReference type="InterPro" id="IPR050640">
    <property type="entry name" value="Bact_2-comp_sensor_kinase"/>
</dbReference>
<reference evidence="8 9" key="1">
    <citation type="submission" date="2015-08" db="EMBL/GenBank/DDBJ databases">
        <title>Genome of Paenibacillus jilunlii.</title>
        <authorList>
            <person name="Sant'Anna F.H."/>
            <person name="Ambrosini A."/>
            <person name="Souza R."/>
            <person name="Bach E."/>
            <person name="Fernandes G."/>
            <person name="Balsanelli E."/>
            <person name="Baura V.A."/>
            <person name="Pedrosa F.O."/>
            <person name="Souza E.M."/>
            <person name="Passaglia L."/>
        </authorList>
    </citation>
    <scope>NUCLEOTIDE SEQUENCE [LARGE SCALE GENOMIC DNA]</scope>
    <source>
        <strain evidence="8 9">DSM 23019</strain>
    </source>
</reference>
<dbReference type="Gene3D" id="3.30.565.10">
    <property type="entry name" value="Histidine kinase-like ATPase, C-terminal domain"/>
    <property type="match status" value="1"/>
</dbReference>
<comment type="subcellular location">
    <subcellularLocation>
        <location evidence="1">Cell membrane</location>
        <topology evidence="1">Multi-pass membrane protein</topology>
    </subcellularLocation>
</comment>
<sequence length="588" mass="67449">MKMTFRYRLLASYIFLIAIPLLVLGTVFYRTSLQIITEQAQRNVYELVKKNNEVMDTKLRIVDQNSMSLFLDKDLFRIFDQLDPANEAELFEADRQVTAILGKYFSQNQDIYAYQLWTSYFTFGQTLPQGDPTQSDIYDMARQAGGKLVWVPTYDFVSMFHQPYLQSGNLEFRYLFSATRVLDFTYLGNTKLEKMDARAERPVLAISFKSEVLKSLYADSISGSSRYMVLDPYDKVVASSEPGAVARTYKEAWLDELKLENSGTRRMTLDGEAVIVCFDRSEVTGWMSVVWIPEAGLLSSFVPVIRTSITVLAVVLGIAAFILAYFIAGKITKPIKRLLSAMRSVGEGDFQTRVEVVTNDEFGILTKRFNRMNDRIHLLVTENYEIKLKEKEAEIQALTMQMHPHFLYNTLNVMNWTAIENDQQELSRMLVCLSNMLHYTSRKTWGAVHLSEEMNWMDNYFYIMSIRFEDKFIVEYDIDPQLYEYDVPRLLFQPFVENAILHGFDQTESGGIIGIRGWITEGTRFYEVADNGRGMSRETVQAILYQKSSSVGIKNTIDRIQITYGTPYGVSIVSAPGQGTRVVITLPV</sequence>
<dbReference type="Pfam" id="PF06580">
    <property type="entry name" value="His_kinase"/>
    <property type="match status" value="1"/>
</dbReference>
<keyword evidence="9" id="KW-1185">Reference proteome</keyword>
<organism evidence="8 9">
    <name type="scientific">Paenibacillus jilunlii</name>
    <dbReference type="NCBI Taxonomy" id="682956"/>
    <lineage>
        <taxon>Bacteria</taxon>
        <taxon>Bacillati</taxon>
        <taxon>Bacillota</taxon>
        <taxon>Bacilli</taxon>
        <taxon>Bacillales</taxon>
        <taxon>Paenibacillaceae</taxon>
        <taxon>Paenibacillus</taxon>
    </lineage>
</organism>
<dbReference type="InterPro" id="IPR010559">
    <property type="entry name" value="Sig_transdc_His_kin_internal"/>
</dbReference>
<dbReference type="InterPro" id="IPR003660">
    <property type="entry name" value="HAMP_dom"/>
</dbReference>
<dbReference type="PANTHER" id="PTHR34220">
    <property type="entry name" value="SENSOR HISTIDINE KINASE YPDA"/>
    <property type="match status" value="1"/>
</dbReference>
<evidence type="ECO:0000256" key="3">
    <source>
        <dbReference type="ARBA" id="ARBA00022553"/>
    </source>
</evidence>
<dbReference type="Pfam" id="PF00672">
    <property type="entry name" value="HAMP"/>
    <property type="match status" value="1"/>
</dbReference>
<dbReference type="PANTHER" id="PTHR34220:SF7">
    <property type="entry name" value="SENSOR HISTIDINE KINASE YPDA"/>
    <property type="match status" value="1"/>
</dbReference>
<keyword evidence="6" id="KW-0812">Transmembrane</keyword>
<evidence type="ECO:0000313" key="9">
    <source>
        <dbReference type="Proteomes" id="UP000070252"/>
    </source>
</evidence>
<proteinExistence type="predicted"/>
<dbReference type="SUPFAM" id="SSF158472">
    <property type="entry name" value="HAMP domain-like"/>
    <property type="match status" value="1"/>
</dbReference>
<dbReference type="EMBL" id="LIPY01000117">
    <property type="protein sequence ID" value="KWX73564.1"/>
    <property type="molecule type" value="Genomic_DNA"/>
</dbReference>
<keyword evidence="2" id="KW-1003">Cell membrane</keyword>
<keyword evidence="6" id="KW-1133">Transmembrane helix</keyword>
<evidence type="ECO:0000256" key="2">
    <source>
        <dbReference type="ARBA" id="ARBA00022475"/>
    </source>
</evidence>
<feature type="transmembrane region" description="Helical" evidence="6">
    <location>
        <begin position="309"/>
        <end position="328"/>
    </location>
</feature>
<evidence type="ECO:0000313" key="8">
    <source>
        <dbReference type="EMBL" id="KWX73564.1"/>
    </source>
</evidence>
<dbReference type="SMART" id="SM00304">
    <property type="entry name" value="HAMP"/>
    <property type="match status" value="1"/>
</dbReference>
<keyword evidence="3" id="KW-0597">Phosphoprotein</keyword>
<dbReference type="InterPro" id="IPR036890">
    <property type="entry name" value="HATPase_C_sf"/>
</dbReference>
<accession>A0ABR5SWC5</accession>